<dbReference type="EMBL" id="CAJRAU010000004">
    <property type="protein sequence ID" value="CAG5070593.1"/>
    <property type="molecule type" value="Genomic_DNA"/>
</dbReference>
<name>A0ABN7RFR6_9BACT</name>
<protein>
    <submittedName>
        <fullName evidence="2">Antitoxin SocA</fullName>
    </submittedName>
</protein>
<evidence type="ECO:0000313" key="2">
    <source>
        <dbReference type="EMBL" id="CAG5070593.1"/>
    </source>
</evidence>
<gene>
    <name evidence="2" type="primary">socA</name>
    <name evidence="2" type="ORF">DYBT9623_03139</name>
</gene>
<dbReference type="Proteomes" id="UP000679725">
    <property type="component" value="Unassembled WGS sequence"/>
</dbReference>
<sequence>MYDAIKVASYFVNLGIVDDVPLTNMKLQKVLYLANGMHLALTEKPLLADDIQAWRYGPVIPSVYNTFKGWADKPITAPQPSGDLNLDANTQSILLDVWNIAKSVDGIKLANWTHLPGSPWDVAAKRALNTPINPDLTKQYFKESFNISTQEA</sequence>
<keyword evidence="3" id="KW-1185">Reference proteome</keyword>
<reference evidence="2 3" key="1">
    <citation type="submission" date="2021-04" db="EMBL/GenBank/DDBJ databases">
        <authorList>
            <person name="Rodrigo-Torres L."/>
            <person name="Arahal R. D."/>
            <person name="Lucena T."/>
        </authorList>
    </citation>
    <scope>NUCLEOTIDE SEQUENCE [LARGE SCALE GENOMIC DNA]</scope>
    <source>
        <strain evidence="2 3">CECT 9623</strain>
    </source>
</reference>
<dbReference type="RefSeq" id="WP_215234465.1">
    <property type="nucleotide sequence ID" value="NZ_CAJRAU010000004.1"/>
</dbReference>
<feature type="domain" description="Antitoxin SocA-like Panacea" evidence="1">
    <location>
        <begin position="27"/>
        <end position="120"/>
    </location>
</feature>
<accession>A0ABN7RFR6</accession>
<evidence type="ECO:0000259" key="1">
    <source>
        <dbReference type="Pfam" id="PF13274"/>
    </source>
</evidence>
<organism evidence="2 3">
    <name type="scientific">Dyadobacter linearis</name>
    <dbReference type="NCBI Taxonomy" id="2823330"/>
    <lineage>
        <taxon>Bacteria</taxon>
        <taxon>Pseudomonadati</taxon>
        <taxon>Bacteroidota</taxon>
        <taxon>Cytophagia</taxon>
        <taxon>Cytophagales</taxon>
        <taxon>Spirosomataceae</taxon>
        <taxon>Dyadobacter</taxon>
    </lineage>
</organism>
<evidence type="ECO:0000313" key="3">
    <source>
        <dbReference type="Proteomes" id="UP000679725"/>
    </source>
</evidence>
<proteinExistence type="predicted"/>
<comment type="caution">
    <text evidence="2">The sequence shown here is derived from an EMBL/GenBank/DDBJ whole genome shotgun (WGS) entry which is preliminary data.</text>
</comment>
<dbReference type="Pfam" id="PF13274">
    <property type="entry name" value="SocA_Panacea"/>
    <property type="match status" value="1"/>
</dbReference>
<dbReference type="InterPro" id="IPR025272">
    <property type="entry name" value="SocA_Panacea"/>
</dbReference>